<proteinExistence type="inferred from homology"/>
<feature type="transmembrane region" description="Helical" evidence="8">
    <location>
        <begin position="135"/>
        <end position="155"/>
    </location>
</feature>
<dbReference type="InterPro" id="IPR050363">
    <property type="entry name" value="MIP/Aquaporin"/>
</dbReference>
<dbReference type="Proteomes" id="UP001596282">
    <property type="component" value="Unassembled WGS sequence"/>
</dbReference>
<keyword evidence="10" id="KW-1185">Reference proteome</keyword>
<evidence type="ECO:0000313" key="9">
    <source>
        <dbReference type="EMBL" id="MFC6180790.1"/>
    </source>
</evidence>
<comment type="similarity">
    <text evidence="2 7">Belongs to the MIP/aquaporin (TC 1.A.8) family.</text>
</comment>
<keyword evidence="6 8" id="KW-0472">Membrane</keyword>
<dbReference type="Pfam" id="PF00230">
    <property type="entry name" value="MIP"/>
    <property type="match status" value="1"/>
</dbReference>
<evidence type="ECO:0000313" key="10">
    <source>
        <dbReference type="Proteomes" id="UP001596282"/>
    </source>
</evidence>
<dbReference type="EMBL" id="JBHSSC010000016">
    <property type="protein sequence ID" value="MFC6180790.1"/>
    <property type="molecule type" value="Genomic_DNA"/>
</dbReference>
<feature type="transmembrane region" description="Helical" evidence="8">
    <location>
        <begin position="208"/>
        <end position="231"/>
    </location>
</feature>
<reference evidence="10" key="1">
    <citation type="journal article" date="2019" name="Int. J. Syst. Evol. Microbiol.">
        <title>The Global Catalogue of Microorganisms (GCM) 10K type strain sequencing project: providing services to taxonomists for standard genome sequencing and annotation.</title>
        <authorList>
            <consortium name="The Broad Institute Genomics Platform"/>
            <consortium name="The Broad Institute Genome Sequencing Center for Infectious Disease"/>
            <person name="Wu L."/>
            <person name="Ma J."/>
        </authorList>
    </citation>
    <scope>NUCLEOTIDE SEQUENCE [LARGE SCALE GENOMIC DNA]</scope>
    <source>
        <strain evidence="10">CCM 8933</strain>
    </source>
</reference>
<dbReference type="InterPro" id="IPR023271">
    <property type="entry name" value="Aquaporin-like"/>
</dbReference>
<sequence>MLHALLAELMGTALMIIFGVGVHCSTVLKGTKYRGSGHIFAITTWGFGISIALFIFGNVCLNPAMVLAQCILGNLAWTSLVPYSLAEVLGGILGSVIVWVMYADHFKASTNEISPITIRNLFCTSPAVRNLPRNFFVEFFDTFIFIAGILAISTVKTPGVVPIGVGLLVWAIGMGLGGPTGFAMNLARDMGPRIAHALLPIANKADSDWQYGIIVPGIAPFVGAACAAWFMHGFFGIN</sequence>
<evidence type="ECO:0000256" key="3">
    <source>
        <dbReference type="ARBA" id="ARBA00022448"/>
    </source>
</evidence>
<feature type="transmembrane region" description="Helical" evidence="8">
    <location>
        <begin position="40"/>
        <end position="68"/>
    </location>
</feature>
<evidence type="ECO:0000256" key="6">
    <source>
        <dbReference type="ARBA" id="ARBA00023136"/>
    </source>
</evidence>
<dbReference type="RefSeq" id="WP_137628401.1">
    <property type="nucleotide sequence ID" value="NZ_BJDJ01000008.1"/>
</dbReference>
<feature type="transmembrane region" description="Helical" evidence="8">
    <location>
        <begin position="80"/>
        <end position="102"/>
    </location>
</feature>
<comment type="subcellular location">
    <subcellularLocation>
        <location evidence="1">Membrane</location>
        <topology evidence="1">Multi-pass membrane protein</topology>
    </subcellularLocation>
</comment>
<evidence type="ECO:0000256" key="8">
    <source>
        <dbReference type="SAM" id="Phobius"/>
    </source>
</evidence>
<organism evidence="9 10">
    <name type="scientific">Lactiplantibacillus daowaiensis</name>
    <dbReference type="NCBI Taxonomy" id="2559918"/>
    <lineage>
        <taxon>Bacteria</taxon>
        <taxon>Bacillati</taxon>
        <taxon>Bacillota</taxon>
        <taxon>Bacilli</taxon>
        <taxon>Lactobacillales</taxon>
        <taxon>Lactobacillaceae</taxon>
        <taxon>Lactiplantibacillus</taxon>
    </lineage>
</organism>
<dbReference type="InterPro" id="IPR000425">
    <property type="entry name" value="MIP"/>
</dbReference>
<accession>A0ABW1RZ33</accession>
<gene>
    <name evidence="9" type="primary">larD</name>
    <name evidence="9" type="ORF">ACFP5Y_06125</name>
</gene>
<protein>
    <submittedName>
        <fullName evidence="9">D/L-lactic acid transporter LarD</fullName>
    </submittedName>
</protein>
<dbReference type="Gene3D" id="1.20.1080.10">
    <property type="entry name" value="Glycerol uptake facilitator protein"/>
    <property type="match status" value="1"/>
</dbReference>
<feature type="transmembrane region" description="Helical" evidence="8">
    <location>
        <begin position="167"/>
        <end position="187"/>
    </location>
</feature>
<dbReference type="SUPFAM" id="SSF81338">
    <property type="entry name" value="Aquaporin-like"/>
    <property type="match status" value="1"/>
</dbReference>
<evidence type="ECO:0000256" key="2">
    <source>
        <dbReference type="ARBA" id="ARBA00006175"/>
    </source>
</evidence>
<evidence type="ECO:0000256" key="5">
    <source>
        <dbReference type="ARBA" id="ARBA00022989"/>
    </source>
</evidence>
<feature type="transmembrane region" description="Helical" evidence="8">
    <location>
        <begin position="6"/>
        <end position="28"/>
    </location>
</feature>
<keyword evidence="4 7" id="KW-0812">Transmembrane</keyword>
<evidence type="ECO:0000256" key="7">
    <source>
        <dbReference type="RuleBase" id="RU000477"/>
    </source>
</evidence>
<evidence type="ECO:0000256" key="1">
    <source>
        <dbReference type="ARBA" id="ARBA00004141"/>
    </source>
</evidence>
<keyword evidence="5 8" id="KW-1133">Transmembrane helix</keyword>
<dbReference type="InterPro" id="IPR053481">
    <property type="entry name" value="MIP/AQP_LacticAcid_Trans"/>
</dbReference>
<dbReference type="PANTHER" id="PTHR43829:SF9">
    <property type="entry name" value="AQUAPORIN-9"/>
    <property type="match status" value="1"/>
</dbReference>
<comment type="caution">
    <text evidence="9">The sequence shown here is derived from an EMBL/GenBank/DDBJ whole genome shotgun (WGS) entry which is preliminary data.</text>
</comment>
<dbReference type="PANTHER" id="PTHR43829">
    <property type="entry name" value="AQUAPORIN OR AQUAGLYCEROPORIN RELATED"/>
    <property type="match status" value="1"/>
</dbReference>
<evidence type="ECO:0000256" key="4">
    <source>
        <dbReference type="ARBA" id="ARBA00022692"/>
    </source>
</evidence>
<name>A0ABW1RZ33_9LACO</name>
<keyword evidence="3 7" id="KW-0813">Transport</keyword>
<dbReference type="PRINTS" id="PR00783">
    <property type="entry name" value="MINTRINSICP"/>
</dbReference>
<dbReference type="NCBIfam" id="NF043012">
    <property type="entry name" value="LacAcidTportLarD"/>
    <property type="match status" value="1"/>
</dbReference>